<dbReference type="GeneID" id="129343517"/>
<gene>
    <name evidence="10" type="primary">LOC129343517</name>
</gene>
<evidence type="ECO:0000256" key="5">
    <source>
        <dbReference type="ARBA" id="ARBA00022704"/>
    </source>
</evidence>
<feature type="domain" description="Cystatin" evidence="8">
    <location>
        <begin position="33"/>
        <end position="148"/>
    </location>
</feature>
<evidence type="ECO:0000256" key="3">
    <source>
        <dbReference type="ARBA" id="ARBA00022525"/>
    </source>
</evidence>
<sequence>MASWSSSLPSGALRVLSLCLLALLPVFMADRGMLVGGWRDRSASDPDVQKAAAFAEDAYNKASNSLFYCRAEEILKAQSQVVEGIKYYLKISLVNTQCEKTARRGLTHVDLGRCTMPPEAEQQKQICKFYIWSRPWLNDTRLSDMSCGPASS</sequence>
<dbReference type="RefSeq" id="XP_054855747.1">
    <property type="nucleotide sequence ID" value="XM_054999772.1"/>
</dbReference>
<reference evidence="10" key="1">
    <citation type="submission" date="2025-08" db="UniProtKB">
        <authorList>
            <consortium name="RefSeq"/>
        </authorList>
    </citation>
    <scope>IDENTIFICATION</scope>
    <source>
        <tissue evidence="10">Blood</tissue>
    </source>
</reference>
<dbReference type="SUPFAM" id="SSF54403">
    <property type="entry name" value="Cystatin/monellin"/>
    <property type="match status" value="1"/>
</dbReference>
<evidence type="ECO:0000256" key="1">
    <source>
        <dbReference type="ARBA" id="ARBA00004613"/>
    </source>
</evidence>
<dbReference type="KEGG" id="emc:129343517"/>
<dbReference type="PANTHER" id="PTHR47033">
    <property type="entry name" value="CYSTATIN-M"/>
    <property type="match status" value="1"/>
</dbReference>
<feature type="chain" id="PRO_5041645957" evidence="7">
    <location>
        <begin position="30"/>
        <end position="152"/>
    </location>
</feature>
<dbReference type="InterPro" id="IPR046350">
    <property type="entry name" value="Cystatin_sf"/>
</dbReference>
<evidence type="ECO:0000313" key="10">
    <source>
        <dbReference type="RefSeq" id="XP_054855747.1"/>
    </source>
</evidence>
<keyword evidence="4" id="KW-0646">Protease inhibitor</keyword>
<dbReference type="GO" id="GO:0004869">
    <property type="term" value="F:cysteine-type endopeptidase inhibitor activity"/>
    <property type="evidence" value="ECO:0007669"/>
    <property type="project" value="UniProtKB-KW"/>
</dbReference>
<comment type="subcellular location">
    <subcellularLocation>
        <location evidence="1">Secreted</location>
    </subcellularLocation>
</comment>
<proteinExistence type="inferred from homology"/>
<evidence type="ECO:0000256" key="7">
    <source>
        <dbReference type="SAM" id="SignalP"/>
    </source>
</evidence>
<comment type="similarity">
    <text evidence="2">Belongs to the cystatin family.</text>
</comment>
<evidence type="ECO:0000256" key="4">
    <source>
        <dbReference type="ARBA" id="ARBA00022690"/>
    </source>
</evidence>
<dbReference type="CDD" id="cd00042">
    <property type="entry name" value="CY"/>
    <property type="match status" value="1"/>
</dbReference>
<keyword evidence="6" id="KW-1015">Disulfide bond</keyword>
<dbReference type="FunFam" id="3.10.450.10:FF:000004">
    <property type="entry name" value="Cystatin C"/>
    <property type="match status" value="1"/>
</dbReference>
<dbReference type="Proteomes" id="UP001190640">
    <property type="component" value="Chromosome 1"/>
</dbReference>
<evidence type="ECO:0000259" key="8">
    <source>
        <dbReference type="SMART" id="SM00043"/>
    </source>
</evidence>
<keyword evidence="3" id="KW-0964">Secreted</keyword>
<evidence type="ECO:0000256" key="2">
    <source>
        <dbReference type="ARBA" id="ARBA00009403"/>
    </source>
</evidence>
<dbReference type="GO" id="GO:0070062">
    <property type="term" value="C:extracellular exosome"/>
    <property type="evidence" value="ECO:0007669"/>
    <property type="project" value="TreeGrafter"/>
</dbReference>
<dbReference type="PANTHER" id="PTHR47033:SF1">
    <property type="entry name" value="CYSTATIN-M"/>
    <property type="match status" value="1"/>
</dbReference>
<dbReference type="SMART" id="SM00043">
    <property type="entry name" value="CY"/>
    <property type="match status" value="1"/>
</dbReference>
<feature type="signal peptide" evidence="7">
    <location>
        <begin position="1"/>
        <end position="29"/>
    </location>
</feature>
<keyword evidence="5" id="KW-0789">Thiol protease inhibitor</keyword>
<dbReference type="Gene3D" id="3.10.450.10">
    <property type="match status" value="1"/>
</dbReference>
<dbReference type="Pfam" id="PF00031">
    <property type="entry name" value="Cystatin"/>
    <property type="match status" value="1"/>
</dbReference>
<evidence type="ECO:0000256" key="6">
    <source>
        <dbReference type="ARBA" id="ARBA00023157"/>
    </source>
</evidence>
<dbReference type="AlphaFoldDB" id="A0AA97KGY8"/>
<name>A0AA97KGY8_EUBMA</name>
<evidence type="ECO:0000313" key="9">
    <source>
        <dbReference type="Proteomes" id="UP001190640"/>
    </source>
</evidence>
<protein>
    <submittedName>
        <fullName evidence="10">Cystatin-like</fullName>
    </submittedName>
</protein>
<organism evidence="9 10">
    <name type="scientific">Eublepharis macularius</name>
    <name type="common">Leopard gecko</name>
    <name type="synonym">Cyrtodactylus macularius</name>
    <dbReference type="NCBI Taxonomy" id="481883"/>
    <lineage>
        <taxon>Eukaryota</taxon>
        <taxon>Metazoa</taxon>
        <taxon>Chordata</taxon>
        <taxon>Craniata</taxon>
        <taxon>Vertebrata</taxon>
        <taxon>Euteleostomi</taxon>
        <taxon>Lepidosauria</taxon>
        <taxon>Squamata</taxon>
        <taxon>Bifurcata</taxon>
        <taxon>Gekkota</taxon>
        <taxon>Eublepharidae</taxon>
        <taxon>Eublepharinae</taxon>
        <taxon>Eublepharis</taxon>
    </lineage>
</organism>
<dbReference type="InterPro" id="IPR000010">
    <property type="entry name" value="Cystatin_dom"/>
</dbReference>
<keyword evidence="9" id="KW-1185">Reference proteome</keyword>
<keyword evidence="7" id="KW-0732">Signal</keyword>
<accession>A0AA97KGY8</accession>